<proteinExistence type="predicted"/>
<dbReference type="GO" id="GO:0016020">
    <property type="term" value="C:membrane"/>
    <property type="evidence" value="ECO:0007669"/>
    <property type="project" value="UniProtKB-SubCell"/>
</dbReference>
<dbReference type="GO" id="GO:0005509">
    <property type="term" value="F:calcium ion binding"/>
    <property type="evidence" value="ECO:0007669"/>
    <property type="project" value="TreeGrafter"/>
</dbReference>
<feature type="region of interest" description="Disordered" evidence="13">
    <location>
        <begin position="324"/>
        <end position="391"/>
    </location>
</feature>
<evidence type="ECO:0000256" key="9">
    <source>
        <dbReference type="ARBA" id="ARBA00022737"/>
    </source>
</evidence>
<keyword evidence="10" id="KW-0106">Calcium</keyword>
<dbReference type="Pfam" id="PF25434">
    <property type="entry name" value="NUCB1_N"/>
    <property type="match status" value="1"/>
</dbReference>
<dbReference type="AlphaFoldDB" id="A0A0M3JUA5"/>
<evidence type="ECO:0000256" key="2">
    <source>
        <dbReference type="ARBA" id="ARBA00004496"/>
    </source>
</evidence>
<comment type="subcellular location">
    <subcellularLocation>
        <location evidence="2">Cytoplasm</location>
    </subcellularLocation>
    <subcellularLocation>
        <location evidence="3">Golgi apparatus</location>
    </subcellularLocation>
    <subcellularLocation>
        <location evidence="1">Membrane</location>
        <topology evidence="1">Peripheral membrane protein</topology>
    </subcellularLocation>
    <subcellularLocation>
        <location evidence="4">Secreted</location>
    </subcellularLocation>
</comment>
<dbReference type="SUPFAM" id="SSF47473">
    <property type="entry name" value="EF-hand"/>
    <property type="match status" value="1"/>
</dbReference>
<evidence type="ECO:0000256" key="7">
    <source>
        <dbReference type="ARBA" id="ARBA00022553"/>
    </source>
</evidence>
<feature type="region of interest" description="Disordered" evidence="13">
    <location>
        <begin position="151"/>
        <end position="175"/>
    </location>
</feature>
<dbReference type="PANTHER" id="PTHR19237">
    <property type="entry name" value="NUCLEOBINDIN"/>
    <property type="match status" value="1"/>
</dbReference>
<dbReference type="Gene3D" id="1.10.238.10">
    <property type="entry name" value="EF-hand"/>
    <property type="match status" value="1"/>
</dbReference>
<keyword evidence="12" id="KW-0472">Membrane</keyword>
<dbReference type="GO" id="GO:0005793">
    <property type="term" value="C:endoplasmic reticulum-Golgi intermediate compartment"/>
    <property type="evidence" value="ECO:0007669"/>
    <property type="project" value="TreeGrafter"/>
</dbReference>
<evidence type="ECO:0000256" key="11">
    <source>
        <dbReference type="ARBA" id="ARBA00023034"/>
    </source>
</evidence>
<evidence type="ECO:0000256" key="1">
    <source>
        <dbReference type="ARBA" id="ARBA00004170"/>
    </source>
</evidence>
<sequence length="391" mass="46047">LYKFAYTEYLKQVVQVLENDTNFTQRIKGMAESDIKSGKIADHLDELSAHTFRELHKLKAAEIERLRKLIDEQVKRDGGYHNIKAPEHIDVDDFMNFGKEDLRKLIVKTVADMEEQDRQRREEFKNYEMKKKAEIDHKMVNMSPEERQKYQNELDAQKKRHNEHEKVKHPGSRDQLEQVWEDTDQLEKDNYDPRTFFALHDLNGDGFWSTDELDTLFESELQKLYNETDPDDDQLEKIEEMYRMRDHVLEQMDKNKDRMISIEEFLADSEAQTPNKDEGWKDIGDETVYTDEELKKFEQEYARQQGWGDYAYSTLGTTRQPLNAHQQQQMNNIEQPAQRQQQPQQRQQHQQVPVGGVQQVQLNVGGQQGGHQQQAANIPIGSDNVDKTYGV</sequence>
<evidence type="ECO:0000256" key="13">
    <source>
        <dbReference type="SAM" id="MobiDB-lite"/>
    </source>
</evidence>
<reference evidence="15" key="1">
    <citation type="submission" date="2017-02" db="UniProtKB">
        <authorList>
            <consortium name="WormBaseParasite"/>
        </authorList>
    </citation>
    <scope>IDENTIFICATION</scope>
</reference>
<feature type="compositionally biased region" description="Low complexity" evidence="13">
    <location>
        <begin position="338"/>
        <end position="374"/>
    </location>
</feature>
<evidence type="ECO:0000256" key="4">
    <source>
        <dbReference type="ARBA" id="ARBA00004613"/>
    </source>
</evidence>
<feature type="domain" description="NUCB1-like N-terminal" evidence="14">
    <location>
        <begin position="2"/>
        <end position="110"/>
    </location>
</feature>
<evidence type="ECO:0000256" key="6">
    <source>
        <dbReference type="ARBA" id="ARBA00022525"/>
    </source>
</evidence>
<keyword evidence="7" id="KW-0597">Phosphoprotein</keyword>
<keyword evidence="5" id="KW-0963">Cytoplasm</keyword>
<dbReference type="InterPro" id="IPR040250">
    <property type="entry name" value="Nucleobindin"/>
</dbReference>
<dbReference type="WBParaSite" id="ASIM_0001174901-mRNA-1">
    <property type="protein sequence ID" value="ASIM_0001174901-mRNA-1"/>
    <property type="gene ID" value="ASIM_0001174901"/>
</dbReference>
<organism evidence="15">
    <name type="scientific">Anisakis simplex</name>
    <name type="common">Herring worm</name>
    <dbReference type="NCBI Taxonomy" id="6269"/>
    <lineage>
        <taxon>Eukaryota</taxon>
        <taxon>Metazoa</taxon>
        <taxon>Ecdysozoa</taxon>
        <taxon>Nematoda</taxon>
        <taxon>Chromadorea</taxon>
        <taxon>Rhabditida</taxon>
        <taxon>Spirurina</taxon>
        <taxon>Ascaridomorpha</taxon>
        <taxon>Ascaridoidea</taxon>
        <taxon>Anisakidae</taxon>
        <taxon>Anisakis</taxon>
        <taxon>Anisakis simplex complex</taxon>
    </lineage>
</organism>
<accession>A0A0M3JUA5</accession>
<protein>
    <submittedName>
        <fullName evidence="15">Nucleobindin-2</fullName>
    </submittedName>
</protein>
<dbReference type="GO" id="GO:0005794">
    <property type="term" value="C:Golgi apparatus"/>
    <property type="evidence" value="ECO:0007669"/>
    <property type="project" value="UniProtKB-SubCell"/>
</dbReference>
<keyword evidence="11" id="KW-0333">Golgi apparatus</keyword>
<dbReference type="InterPro" id="IPR018247">
    <property type="entry name" value="EF_Hand_1_Ca_BS"/>
</dbReference>
<dbReference type="PANTHER" id="PTHR19237:SF20">
    <property type="entry name" value="NUCLEOBINDIN 1"/>
    <property type="match status" value="1"/>
</dbReference>
<dbReference type="InterPro" id="IPR057576">
    <property type="entry name" value="NUCB1_N"/>
</dbReference>
<evidence type="ECO:0000256" key="3">
    <source>
        <dbReference type="ARBA" id="ARBA00004555"/>
    </source>
</evidence>
<evidence type="ECO:0000313" key="15">
    <source>
        <dbReference type="WBParaSite" id="ASIM_0001174901-mRNA-1"/>
    </source>
</evidence>
<keyword evidence="9" id="KW-0677">Repeat</keyword>
<dbReference type="InterPro" id="IPR011992">
    <property type="entry name" value="EF-hand-dom_pair"/>
</dbReference>
<dbReference type="GO" id="GO:0070062">
    <property type="term" value="C:extracellular exosome"/>
    <property type="evidence" value="ECO:0007669"/>
    <property type="project" value="TreeGrafter"/>
</dbReference>
<dbReference type="PROSITE" id="PS00018">
    <property type="entry name" value="EF_HAND_1"/>
    <property type="match status" value="1"/>
</dbReference>
<keyword evidence="8" id="KW-0732">Signal</keyword>
<feature type="compositionally biased region" description="Polar residues" evidence="13">
    <location>
        <begin position="324"/>
        <end position="337"/>
    </location>
</feature>
<evidence type="ECO:0000256" key="5">
    <source>
        <dbReference type="ARBA" id="ARBA00022490"/>
    </source>
</evidence>
<evidence type="ECO:0000256" key="12">
    <source>
        <dbReference type="ARBA" id="ARBA00023136"/>
    </source>
</evidence>
<evidence type="ECO:0000256" key="8">
    <source>
        <dbReference type="ARBA" id="ARBA00022729"/>
    </source>
</evidence>
<evidence type="ECO:0000259" key="14">
    <source>
        <dbReference type="Pfam" id="PF25434"/>
    </source>
</evidence>
<keyword evidence="6" id="KW-0964">Secreted</keyword>
<evidence type="ECO:0000256" key="10">
    <source>
        <dbReference type="ARBA" id="ARBA00022837"/>
    </source>
</evidence>
<name>A0A0M3JUA5_ANISI</name>